<gene>
    <name evidence="2" type="ORF">ACFOHH_04695</name>
</gene>
<comment type="caution">
    <text evidence="2">The sequence shown here is derived from an EMBL/GenBank/DDBJ whole genome shotgun (WGS) entry which is preliminary data.</text>
</comment>
<reference evidence="3" key="1">
    <citation type="journal article" date="2019" name="Int. J. Syst. Evol. Microbiol.">
        <title>The Global Catalogue of Microorganisms (GCM) 10K type strain sequencing project: providing services to taxonomists for standard genome sequencing and annotation.</title>
        <authorList>
            <consortium name="The Broad Institute Genomics Platform"/>
            <consortium name="The Broad Institute Genome Sequencing Center for Infectious Disease"/>
            <person name="Wu L."/>
            <person name="Ma J."/>
        </authorList>
    </citation>
    <scope>NUCLEOTIDE SEQUENCE [LARGE SCALE GENOMIC DNA]</scope>
    <source>
        <strain evidence="3">KCTC 52677</strain>
    </source>
</reference>
<dbReference type="Pfam" id="PF24043">
    <property type="entry name" value="DUF7352"/>
    <property type="match status" value="1"/>
</dbReference>
<evidence type="ECO:0000313" key="2">
    <source>
        <dbReference type="EMBL" id="MFC3072399.1"/>
    </source>
</evidence>
<sequence>MTKKIEDGGTVPVDDSWTAGLQSDQWDEKTRGKKMSNASGRVIYKYQMPVLERFTMRLPIGAKIIRMADQGGMFWLWAEVRTDVPDEERHFWAFKCGGKIPDDINIKYIGFCAVFVQQELGLYIYEEVSHAAD</sequence>
<protein>
    <recommendedName>
        <fullName evidence="1">DUF7352 domain-containing protein</fullName>
    </recommendedName>
</protein>
<dbReference type="RefSeq" id="WP_257317875.1">
    <property type="nucleotide sequence ID" value="NZ_JANFDG010000035.1"/>
</dbReference>
<keyword evidence="3" id="KW-1185">Reference proteome</keyword>
<dbReference type="EMBL" id="JBHRSP010000006">
    <property type="protein sequence ID" value="MFC3072399.1"/>
    <property type="molecule type" value="Genomic_DNA"/>
</dbReference>
<dbReference type="InterPro" id="IPR055776">
    <property type="entry name" value="DUF7352"/>
</dbReference>
<feature type="domain" description="DUF7352" evidence="1">
    <location>
        <begin position="41"/>
        <end position="128"/>
    </location>
</feature>
<accession>A0ABV7DDG1</accession>
<name>A0ABV7DDG1_9HYPH</name>
<proteinExistence type="predicted"/>
<evidence type="ECO:0000313" key="3">
    <source>
        <dbReference type="Proteomes" id="UP001595377"/>
    </source>
</evidence>
<dbReference type="Proteomes" id="UP001595377">
    <property type="component" value="Unassembled WGS sequence"/>
</dbReference>
<organism evidence="2 3">
    <name type="scientific">Shinella pollutisoli</name>
    <dbReference type="NCBI Taxonomy" id="2250594"/>
    <lineage>
        <taxon>Bacteria</taxon>
        <taxon>Pseudomonadati</taxon>
        <taxon>Pseudomonadota</taxon>
        <taxon>Alphaproteobacteria</taxon>
        <taxon>Hyphomicrobiales</taxon>
        <taxon>Rhizobiaceae</taxon>
        <taxon>Shinella</taxon>
    </lineage>
</organism>
<evidence type="ECO:0000259" key="1">
    <source>
        <dbReference type="Pfam" id="PF24043"/>
    </source>
</evidence>